<comment type="domain">
    <text evidence="3">The main chain amide nitrogen atoms of the second glycine and its adjacent residue in the HGGXW motif define the oxyanion hole, and stabilize the oxyanion that forms during the nucleophilic attack by the catalytic serine during substrate cleavage.</text>
</comment>
<evidence type="ECO:0000313" key="5">
    <source>
        <dbReference type="EMBL" id="KAE8394355.1"/>
    </source>
</evidence>
<comment type="function">
    <text evidence="3">Catalyzes the hydrolysis of N-formyl-L-kynurenine to L-kynurenine, the second step in the kynurenine pathway of tryptophan degradation. Kynurenine may be further oxidized to nicotinic acid, NAD(H) and NADP(H). Required for elimination of toxic metabolites.</text>
</comment>
<dbReference type="AlphaFoldDB" id="A0A5N7CJR4"/>
<dbReference type="OrthoDB" id="420264at2759"/>
<keyword evidence="1 3" id="KW-0378">Hydrolase</keyword>
<dbReference type="GO" id="GO:0004061">
    <property type="term" value="F:arylformamidase activity"/>
    <property type="evidence" value="ECO:0007669"/>
    <property type="project" value="UniProtKB-UniRule"/>
</dbReference>
<dbReference type="HAMAP" id="MF_03014">
    <property type="entry name" value="KFase"/>
    <property type="match status" value="1"/>
</dbReference>
<dbReference type="Gene3D" id="3.40.50.1820">
    <property type="entry name" value="alpha/beta hydrolase"/>
    <property type="match status" value="1"/>
</dbReference>
<comment type="pathway">
    <text evidence="3">Amino-acid degradation; L-tryptophan degradation via kynurenine pathway; L-kynurenine from L-tryptophan: step 2/2.</text>
</comment>
<dbReference type="PANTHER" id="PTHR48081">
    <property type="entry name" value="AB HYDROLASE SUPERFAMILY PROTEIN C4A8.06C"/>
    <property type="match status" value="1"/>
</dbReference>
<dbReference type="Proteomes" id="UP000326877">
    <property type="component" value="Unassembled WGS sequence"/>
</dbReference>
<dbReference type="EMBL" id="ML735224">
    <property type="protein sequence ID" value="KAE8394355.1"/>
    <property type="molecule type" value="Genomic_DNA"/>
</dbReference>
<feature type="region of interest" description="Disordered" evidence="4">
    <location>
        <begin position="82"/>
        <end position="102"/>
    </location>
</feature>
<comment type="subunit">
    <text evidence="3">Homodimer.</text>
</comment>
<dbReference type="UniPathway" id="UPA00333">
    <property type="reaction ID" value="UER00454"/>
</dbReference>
<comment type="catalytic activity">
    <reaction evidence="3">
        <text>N-formyl-L-kynurenine + H2O = L-kynurenine + formate + H(+)</text>
        <dbReference type="Rhea" id="RHEA:13009"/>
        <dbReference type="ChEBI" id="CHEBI:15377"/>
        <dbReference type="ChEBI" id="CHEBI:15378"/>
        <dbReference type="ChEBI" id="CHEBI:15740"/>
        <dbReference type="ChEBI" id="CHEBI:57959"/>
        <dbReference type="ChEBI" id="CHEBI:58629"/>
        <dbReference type="EC" id="3.5.1.9"/>
    </reaction>
</comment>
<comment type="similarity">
    <text evidence="3">Belongs to the kynurenine formamidase family.</text>
</comment>
<protein>
    <recommendedName>
        <fullName evidence="3">Kynurenine formamidase</fullName>
        <shortName evidence="3">KFA</shortName>
        <shortName evidence="3">KFase</shortName>
        <ecNumber evidence="3">3.5.1.9</ecNumber>
    </recommendedName>
    <alternativeName>
        <fullName evidence="3">Arylformamidase</fullName>
    </alternativeName>
    <alternativeName>
        <fullName evidence="3">N-formylkynurenine formamidase</fullName>
        <shortName evidence="3">FKF</shortName>
    </alternativeName>
</protein>
<feature type="active site" description="Nucleophile" evidence="3">
    <location>
        <position position="134"/>
    </location>
</feature>
<dbReference type="PANTHER" id="PTHR48081:SF33">
    <property type="entry name" value="KYNURENINE FORMAMIDASE"/>
    <property type="match status" value="1"/>
</dbReference>
<dbReference type="EC" id="3.5.1.9" evidence="3"/>
<organism evidence="5">
    <name type="scientific">Petromyces alliaceus</name>
    <name type="common">Aspergillus alliaceus</name>
    <dbReference type="NCBI Taxonomy" id="209559"/>
    <lineage>
        <taxon>Eukaryota</taxon>
        <taxon>Fungi</taxon>
        <taxon>Dikarya</taxon>
        <taxon>Ascomycota</taxon>
        <taxon>Pezizomycotina</taxon>
        <taxon>Eurotiomycetes</taxon>
        <taxon>Eurotiomycetidae</taxon>
        <taxon>Eurotiales</taxon>
        <taxon>Aspergillaceae</taxon>
        <taxon>Aspergillus</taxon>
        <taxon>Aspergillus subgen. Circumdati</taxon>
    </lineage>
</organism>
<dbReference type="InterPro" id="IPR027519">
    <property type="entry name" value="KFase_ver/fungi-typ"/>
</dbReference>
<evidence type="ECO:0000256" key="3">
    <source>
        <dbReference type="HAMAP-Rule" id="MF_03014"/>
    </source>
</evidence>
<dbReference type="InterPro" id="IPR050300">
    <property type="entry name" value="GDXG_lipolytic_enzyme"/>
</dbReference>
<feature type="compositionally biased region" description="Polar residues" evidence="4">
    <location>
        <begin position="82"/>
        <end position="96"/>
    </location>
</feature>
<dbReference type="InterPro" id="IPR029058">
    <property type="entry name" value="AB_hydrolase_fold"/>
</dbReference>
<dbReference type="GO" id="GO:0034354">
    <property type="term" value="P:'de novo' NAD+ biosynthetic process from L-tryptophan"/>
    <property type="evidence" value="ECO:0007669"/>
    <property type="project" value="UniProtKB-UniRule"/>
</dbReference>
<feature type="active site" evidence="3">
    <location>
        <position position="228"/>
    </location>
</feature>
<evidence type="ECO:0000256" key="4">
    <source>
        <dbReference type="SAM" id="MobiDB-lite"/>
    </source>
</evidence>
<name>A0A5N7CJR4_PETAA</name>
<dbReference type="SUPFAM" id="SSF53474">
    <property type="entry name" value="alpha/beta-Hydrolases"/>
    <property type="match status" value="1"/>
</dbReference>
<dbReference type="GO" id="GO:0019441">
    <property type="term" value="P:L-tryptophan catabolic process to kynurenine"/>
    <property type="evidence" value="ECO:0007669"/>
    <property type="project" value="UniProtKB-UniRule"/>
</dbReference>
<keyword evidence="2 3" id="KW-0823">Tryptophan catabolism</keyword>
<reference evidence="5" key="1">
    <citation type="submission" date="2019-04" db="EMBL/GenBank/DDBJ databases">
        <title>Friends and foes A comparative genomics studyof 23 Aspergillus species from section Flavi.</title>
        <authorList>
            <consortium name="DOE Joint Genome Institute"/>
            <person name="Kjaerbolling I."/>
            <person name="Vesth T."/>
            <person name="Frisvad J.C."/>
            <person name="Nybo J.L."/>
            <person name="Theobald S."/>
            <person name="Kildgaard S."/>
            <person name="Isbrandt T."/>
            <person name="Kuo A."/>
            <person name="Sato A."/>
            <person name="Lyhne E.K."/>
            <person name="Kogle M.E."/>
            <person name="Wiebenga A."/>
            <person name="Kun R.S."/>
            <person name="Lubbers R.J."/>
            <person name="Makela M.R."/>
            <person name="Barry K."/>
            <person name="Chovatia M."/>
            <person name="Clum A."/>
            <person name="Daum C."/>
            <person name="Haridas S."/>
            <person name="He G."/>
            <person name="LaButti K."/>
            <person name="Lipzen A."/>
            <person name="Mondo S."/>
            <person name="Riley R."/>
            <person name="Salamov A."/>
            <person name="Simmons B.A."/>
            <person name="Magnuson J.K."/>
            <person name="Henrissat B."/>
            <person name="Mortensen U.H."/>
            <person name="Larsen T.O."/>
            <person name="Devries R.P."/>
            <person name="Grigoriev I.V."/>
            <person name="Machida M."/>
            <person name="Baker S.E."/>
            <person name="Andersen M.R."/>
        </authorList>
    </citation>
    <scope>NUCLEOTIDE SEQUENCE [LARGE SCALE GENOMIC DNA]</scope>
    <source>
        <strain evidence="5">IBT 14317</strain>
    </source>
</reference>
<sequence>MPTETFSYGEDHDLQTVTVTTLSETSHKGYWIILIHGGAWRDPDITSLNFANPAESLLASSPTYAHTQRHIAAFASISYRLSPTPNNPQNPLSTNPREYRGSKHPDHINDVQSALAFLQREYGFGEQYILVGHSCGGTLAFQSVMGRFSAGVSHGPVAVLSLSGIYDLKLLRDTFKGISVYQDIGEGAFGADEAIWDAVSPAVVLGKDGVEGGWGSGRLAVLAYSSEDSLVDAKQWEVMRTALLDRWVKEQSPAQKRSVEMLSLKGQHDECWETGEELARAIAFTVEKLQEMISA</sequence>
<feature type="short sequence motif" description="HGGXW" evidence="3">
    <location>
        <begin position="36"/>
        <end position="40"/>
    </location>
</feature>
<evidence type="ECO:0000256" key="2">
    <source>
        <dbReference type="ARBA" id="ARBA00023079"/>
    </source>
</evidence>
<feature type="active site" evidence="3">
    <location>
        <position position="268"/>
    </location>
</feature>
<accession>A0A5N7CJR4</accession>
<proteinExistence type="inferred from homology"/>
<gene>
    <name evidence="5" type="ORF">BDV23DRAFT_179836</name>
</gene>
<evidence type="ECO:0000256" key="1">
    <source>
        <dbReference type="ARBA" id="ARBA00022801"/>
    </source>
</evidence>